<dbReference type="OrthoDB" id="384427at2157"/>
<dbReference type="Proteomes" id="UP000823736">
    <property type="component" value="Unassembled WGS sequence"/>
</dbReference>
<dbReference type="EMBL" id="JAGGLC010000005">
    <property type="protein sequence ID" value="MBP1988045.1"/>
    <property type="molecule type" value="Genomic_DNA"/>
</dbReference>
<keyword evidence="3" id="KW-1185">Reference proteome</keyword>
<organism evidence="2 3">
    <name type="scientific">Halolamina salifodinae</name>
    <dbReference type="NCBI Taxonomy" id="1202767"/>
    <lineage>
        <taxon>Archaea</taxon>
        <taxon>Methanobacteriati</taxon>
        <taxon>Methanobacteriota</taxon>
        <taxon>Stenosarchaea group</taxon>
        <taxon>Halobacteria</taxon>
        <taxon>Halobacteriales</taxon>
        <taxon>Haloferacaceae</taxon>
    </lineage>
</organism>
<sequence length="336" mass="35641">MDHTRRKLLGAASALIATAGCLGGDDATATPTDDPSTATATTTARPTPSETPTDEPTEEPTEEPTQTESTVRIWPTGVTAIFDGDVDATTIDDAMEDDPGSTAMYGGQREGEPVTYFLTFTDSQYPSGLRDTFEAADSLSVREVFRGVGPSYREEYRSALAQQAAERADIDPDSVSVIPGRLGDHQFLDISAPAPNSALVPMLPDLELQRANGGSEEPIVGPEGVDAEADFFISQRRAGMTDVQFSLTEAGVESFADAVAAASDEELRGDFFRPVVGGEAFRPFSITENFATAVENGDWDGTFAFGVERRSGDGPAISRLTGGLPPIPFQFVPSPD</sequence>
<feature type="region of interest" description="Disordered" evidence="1">
    <location>
        <begin position="22"/>
        <end position="73"/>
    </location>
</feature>
<comment type="caution">
    <text evidence="2">The sequence shown here is derived from an EMBL/GenBank/DDBJ whole genome shotgun (WGS) entry which is preliminary data.</text>
</comment>
<evidence type="ECO:0000313" key="3">
    <source>
        <dbReference type="Proteomes" id="UP000823736"/>
    </source>
</evidence>
<dbReference type="PROSITE" id="PS51318">
    <property type="entry name" value="TAT"/>
    <property type="match status" value="1"/>
</dbReference>
<dbReference type="InterPro" id="IPR006311">
    <property type="entry name" value="TAT_signal"/>
</dbReference>
<evidence type="ECO:0000256" key="1">
    <source>
        <dbReference type="SAM" id="MobiDB-lite"/>
    </source>
</evidence>
<protein>
    <submittedName>
        <fullName evidence="2">Uncharacterized protein</fullName>
    </submittedName>
</protein>
<gene>
    <name evidence="2" type="ORF">J2753_002555</name>
</gene>
<dbReference type="PROSITE" id="PS51257">
    <property type="entry name" value="PROKAR_LIPOPROTEIN"/>
    <property type="match status" value="1"/>
</dbReference>
<name>A0A8T4H341_9EURY</name>
<accession>A0A8T4H341</accession>
<feature type="compositionally biased region" description="Acidic residues" evidence="1">
    <location>
        <begin position="52"/>
        <end position="62"/>
    </location>
</feature>
<evidence type="ECO:0000313" key="2">
    <source>
        <dbReference type="EMBL" id="MBP1988045.1"/>
    </source>
</evidence>
<reference evidence="2" key="1">
    <citation type="submission" date="2021-03" db="EMBL/GenBank/DDBJ databases">
        <title>Genomic Encyclopedia of Type Strains, Phase IV (KMG-IV): sequencing the most valuable type-strain genomes for metagenomic binning, comparative biology and taxonomic classification.</title>
        <authorList>
            <person name="Goeker M."/>
        </authorList>
    </citation>
    <scope>NUCLEOTIDE SEQUENCE</scope>
    <source>
        <strain evidence="2">DSM 26232</strain>
    </source>
</reference>
<feature type="compositionally biased region" description="Low complexity" evidence="1">
    <location>
        <begin position="25"/>
        <end position="51"/>
    </location>
</feature>
<dbReference type="AlphaFoldDB" id="A0A8T4H341"/>
<proteinExistence type="predicted"/>
<dbReference type="RefSeq" id="WP_209492394.1">
    <property type="nucleotide sequence ID" value="NZ_JAGGLC010000005.1"/>
</dbReference>